<gene>
    <name evidence="3" type="ORF">CAPTEDRAFT_215654</name>
</gene>
<dbReference type="EMBL" id="KB306326">
    <property type="protein sequence ID" value="ELT99972.1"/>
    <property type="molecule type" value="Genomic_DNA"/>
</dbReference>
<proteinExistence type="predicted"/>
<dbReference type="PANTHER" id="PTHR47354:SF7">
    <property type="entry name" value="NAD(P)H-FLAVIN REDUCTASE"/>
    <property type="match status" value="1"/>
</dbReference>
<evidence type="ECO:0000256" key="1">
    <source>
        <dbReference type="ARBA" id="ARBA00023002"/>
    </source>
</evidence>
<dbReference type="Gene3D" id="3.40.50.80">
    <property type="entry name" value="Nucleotide-binding domain of ferredoxin-NADP reductase (FNR) module"/>
    <property type="match status" value="1"/>
</dbReference>
<dbReference type="SUPFAM" id="SSF52343">
    <property type="entry name" value="Ferredoxin reductase-like, C-terminal NADP-linked domain"/>
    <property type="match status" value="1"/>
</dbReference>
<dbReference type="PANTHER" id="PTHR47354">
    <property type="entry name" value="NADH OXIDOREDUCTASE HCR"/>
    <property type="match status" value="1"/>
</dbReference>
<feature type="domain" description="Oxidoreductase FAD/NAD(P)-binding" evidence="2">
    <location>
        <begin position="37"/>
        <end position="134"/>
    </location>
</feature>
<name>R7U267_CAPTE</name>
<evidence type="ECO:0000313" key="3">
    <source>
        <dbReference type="EMBL" id="ELT99972.1"/>
    </source>
</evidence>
<protein>
    <recommendedName>
        <fullName evidence="2">Oxidoreductase FAD/NAD(P)-binding domain-containing protein</fullName>
    </recommendedName>
</protein>
<dbReference type="HOGENOM" id="CLU_1653786_0_0_1"/>
<dbReference type="EMBL" id="AMQN01047791">
    <property type="status" value="NOT_ANNOTATED_CDS"/>
    <property type="molecule type" value="Genomic_DNA"/>
</dbReference>
<organism evidence="3">
    <name type="scientific">Capitella teleta</name>
    <name type="common">Polychaete worm</name>
    <dbReference type="NCBI Taxonomy" id="283909"/>
    <lineage>
        <taxon>Eukaryota</taxon>
        <taxon>Metazoa</taxon>
        <taxon>Spiralia</taxon>
        <taxon>Lophotrochozoa</taxon>
        <taxon>Annelida</taxon>
        <taxon>Polychaeta</taxon>
        <taxon>Sedentaria</taxon>
        <taxon>Scolecida</taxon>
        <taxon>Capitellidae</taxon>
        <taxon>Capitella</taxon>
    </lineage>
</organism>
<reference evidence="3 5" key="2">
    <citation type="journal article" date="2013" name="Nature">
        <title>Insights into bilaterian evolution from three spiralian genomes.</title>
        <authorList>
            <person name="Simakov O."/>
            <person name="Marletaz F."/>
            <person name="Cho S.J."/>
            <person name="Edsinger-Gonzales E."/>
            <person name="Havlak P."/>
            <person name="Hellsten U."/>
            <person name="Kuo D.H."/>
            <person name="Larsson T."/>
            <person name="Lv J."/>
            <person name="Arendt D."/>
            <person name="Savage R."/>
            <person name="Osoegawa K."/>
            <person name="de Jong P."/>
            <person name="Grimwood J."/>
            <person name="Chapman J.A."/>
            <person name="Shapiro H."/>
            <person name="Aerts A."/>
            <person name="Otillar R.P."/>
            <person name="Terry A.Y."/>
            <person name="Boore J.L."/>
            <person name="Grigoriev I.V."/>
            <person name="Lindberg D.R."/>
            <person name="Seaver E.C."/>
            <person name="Weisblat D.A."/>
            <person name="Putnam N.H."/>
            <person name="Rokhsar D.S."/>
        </authorList>
    </citation>
    <scope>NUCLEOTIDE SEQUENCE</scope>
    <source>
        <strain evidence="3 5">I ESC-2004</strain>
    </source>
</reference>
<keyword evidence="5" id="KW-1185">Reference proteome</keyword>
<sequence>MQKELELHIQKLPSSANSIKLFNELEQGSVSIRMPKGTGFAQMKSMIELSLAKSDHKDIYLYWGARSPEGFYMPNLPIHWASPHFHYHPVVSDALDEDSWKGRQGLLFEAVIDDKDSVVDSEVFISGSPQMVYATFDALVAENFKAEYIHSDVFEYAPRS</sequence>
<accession>R7U267</accession>
<dbReference type="GO" id="GO:0016491">
    <property type="term" value="F:oxidoreductase activity"/>
    <property type="evidence" value="ECO:0007669"/>
    <property type="project" value="UniProtKB-KW"/>
</dbReference>
<reference evidence="5" key="1">
    <citation type="submission" date="2012-12" db="EMBL/GenBank/DDBJ databases">
        <authorList>
            <person name="Hellsten U."/>
            <person name="Grimwood J."/>
            <person name="Chapman J.A."/>
            <person name="Shapiro H."/>
            <person name="Aerts A."/>
            <person name="Otillar R.P."/>
            <person name="Terry A.Y."/>
            <person name="Boore J.L."/>
            <person name="Simakov O."/>
            <person name="Marletaz F."/>
            <person name="Cho S.-J."/>
            <person name="Edsinger-Gonzales E."/>
            <person name="Havlak P."/>
            <person name="Kuo D.-H."/>
            <person name="Larsson T."/>
            <person name="Lv J."/>
            <person name="Arendt D."/>
            <person name="Savage R."/>
            <person name="Osoegawa K."/>
            <person name="de Jong P."/>
            <person name="Lindberg D.R."/>
            <person name="Seaver E.C."/>
            <person name="Weisblat D.A."/>
            <person name="Putnam N.H."/>
            <person name="Grigoriev I.V."/>
            <person name="Rokhsar D.S."/>
        </authorList>
    </citation>
    <scope>NUCLEOTIDE SEQUENCE</scope>
    <source>
        <strain evidence="5">I ESC-2004</strain>
    </source>
</reference>
<dbReference type="AlphaFoldDB" id="R7U267"/>
<dbReference type="Proteomes" id="UP000014760">
    <property type="component" value="Unassembled WGS sequence"/>
</dbReference>
<dbReference type="EnsemblMetazoa" id="CapteT215654">
    <property type="protein sequence ID" value="CapteP215654"/>
    <property type="gene ID" value="CapteG215654"/>
</dbReference>
<dbReference type="InterPro" id="IPR039261">
    <property type="entry name" value="FNR_nucleotide-bd"/>
</dbReference>
<dbReference type="PRINTS" id="PR00410">
    <property type="entry name" value="PHEHYDRXLASE"/>
</dbReference>
<evidence type="ECO:0000259" key="2">
    <source>
        <dbReference type="Pfam" id="PF00175"/>
    </source>
</evidence>
<reference evidence="4" key="3">
    <citation type="submission" date="2015-06" db="UniProtKB">
        <authorList>
            <consortium name="EnsemblMetazoa"/>
        </authorList>
    </citation>
    <scope>IDENTIFICATION</scope>
</reference>
<dbReference type="STRING" id="283909.R7U267"/>
<dbReference type="Pfam" id="PF00175">
    <property type="entry name" value="NAD_binding_1"/>
    <property type="match status" value="1"/>
</dbReference>
<evidence type="ECO:0000313" key="5">
    <source>
        <dbReference type="Proteomes" id="UP000014760"/>
    </source>
</evidence>
<keyword evidence="1" id="KW-0560">Oxidoreductase</keyword>
<evidence type="ECO:0000313" key="4">
    <source>
        <dbReference type="EnsemblMetazoa" id="CapteP215654"/>
    </source>
</evidence>
<dbReference type="InterPro" id="IPR050415">
    <property type="entry name" value="MRET"/>
</dbReference>
<dbReference type="InterPro" id="IPR001433">
    <property type="entry name" value="OxRdtase_FAD/NAD-bd"/>
</dbReference>